<dbReference type="KEGG" id="tbv:H9L17_02835"/>
<dbReference type="Pfam" id="PF08818">
    <property type="entry name" value="DUF1801"/>
    <property type="match status" value="1"/>
</dbReference>
<dbReference type="InterPro" id="IPR014922">
    <property type="entry name" value="YdhG-like"/>
</dbReference>
<accession>A0A7G9QUU0</accession>
<sequence>MARDPRIDAYIERAAPFAQPILAQVRERVHDACPEVEETIKWGMPTFVHAGGILCGMAAFKQHASFGFWKHALVVGEGEPRDGMGSYGKMTSVKDLPPKKTLLAHIRKAMKLNEDGVKPPARKSAPKPPPETPQDLAAALKKNKAAQATFDAFPPSCKREYIEWIVEAKREETRAKRLAQAVEWMAEGKRRNWKYENC</sequence>
<dbReference type="RefSeq" id="WP_187570862.1">
    <property type="nucleotide sequence ID" value="NZ_CP060711.1"/>
</dbReference>
<dbReference type="Proteomes" id="UP000515977">
    <property type="component" value="Chromosome"/>
</dbReference>
<organism evidence="3 4">
    <name type="scientific">Thermomonas brevis</name>
    <dbReference type="NCBI Taxonomy" id="215691"/>
    <lineage>
        <taxon>Bacteria</taxon>
        <taxon>Pseudomonadati</taxon>
        <taxon>Pseudomonadota</taxon>
        <taxon>Gammaproteobacteria</taxon>
        <taxon>Lysobacterales</taxon>
        <taxon>Lysobacteraceae</taxon>
        <taxon>Thermomonas</taxon>
    </lineage>
</organism>
<evidence type="ECO:0000313" key="4">
    <source>
        <dbReference type="Proteomes" id="UP000515977"/>
    </source>
</evidence>
<name>A0A7G9QUU0_9GAMM</name>
<gene>
    <name evidence="3" type="ORF">H9L17_02835</name>
</gene>
<protein>
    <submittedName>
        <fullName evidence="3">YdeI/OmpD-associated family protein</fullName>
    </submittedName>
</protein>
<proteinExistence type="predicted"/>
<dbReference type="Pfam" id="PF13376">
    <property type="entry name" value="OmdA"/>
    <property type="match status" value="1"/>
</dbReference>
<dbReference type="Gene3D" id="3.90.1150.200">
    <property type="match status" value="1"/>
</dbReference>
<feature type="region of interest" description="Disordered" evidence="1">
    <location>
        <begin position="113"/>
        <end position="134"/>
    </location>
</feature>
<dbReference type="EMBL" id="CP060711">
    <property type="protein sequence ID" value="QNN47115.1"/>
    <property type="molecule type" value="Genomic_DNA"/>
</dbReference>
<keyword evidence="4" id="KW-1185">Reference proteome</keyword>
<dbReference type="SUPFAM" id="SSF159888">
    <property type="entry name" value="YdhG-like"/>
    <property type="match status" value="1"/>
</dbReference>
<evidence type="ECO:0000256" key="1">
    <source>
        <dbReference type="SAM" id="MobiDB-lite"/>
    </source>
</evidence>
<evidence type="ECO:0000259" key="2">
    <source>
        <dbReference type="Pfam" id="PF08818"/>
    </source>
</evidence>
<feature type="domain" description="YdhG-like" evidence="2">
    <location>
        <begin position="19"/>
        <end position="110"/>
    </location>
</feature>
<reference evidence="3 4" key="1">
    <citation type="submission" date="2020-08" db="EMBL/GenBank/DDBJ databases">
        <title>Genome sequence of Thermomonas brevis KACC 16975T.</title>
        <authorList>
            <person name="Hyun D.-W."/>
            <person name="Bae J.-W."/>
        </authorList>
    </citation>
    <scope>NUCLEOTIDE SEQUENCE [LARGE SCALE GENOMIC DNA]</scope>
    <source>
        <strain evidence="3 4">KACC 16975</strain>
    </source>
</reference>
<evidence type="ECO:0000313" key="3">
    <source>
        <dbReference type="EMBL" id="QNN47115.1"/>
    </source>
</evidence>
<dbReference type="AlphaFoldDB" id="A0A7G9QUU0"/>